<evidence type="ECO:0000313" key="13">
    <source>
        <dbReference type="Proteomes" id="UP001168478"/>
    </source>
</evidence>
<comment type="pathway">
    <text evidence="2">Amino-acid biosynthesis; L-tryptophan biosynthesis; L-tryptophan from chorismate: step 4/5.</text>
</comment>
<dbReference type="InterPro" id="IPR013785">
    <property type="entry name" value="Aldolase_TIM"/>
</dbReference>
<keyword evidence="7" id="KW-0057">Aromatic amino acid biosynthesis</keyword>
<dbReference type="GO" id="GO:0004640">
    <property type="term" value="F:phosphoribosylanthranilate isomerase activity"/>
    <property type="evidence" value="ECO:0007669"/>
    <property type="project" value="TreeGrafter"/>
</dbReference>
<evidence type="ECO:0000313" key="10">
    <source>
        <dbReference type="EMBL" id="MDN0022942.1"/>
    </source>
</evidence>
<keyword evidence="5" id="KW-0210">Decarboxylase</keyword>
<name>A0AAW7JHP0_9BACT</name>
<protein>
    <recommendedName>
        <fullName evidence="3">indole-3-glycerol-phosphate synthase</fullName>
        <ecNumber evidence="3">4.1.1.48</ecNumber>
    </recommendedName>
</protein>
<gene>
    <name evidence="10" type="ORF">QVN81_07915</name>
    <name evidence="11" type="ORF">QVN84_07470</name>
</gene>
<feature type="domain" description="Indole-3-glycerol phosphate synthase" evidence="9">
    <location>
        <begin position="5"/>
        <end position="260"/>
    </location>
</feature>
<dbReference type="SUPFAM" id="SSF51366">
    <property type="entry name" value="Ribulose-phoshate binding barrel"/>
    <property type="match status" value="1"/>
</dbReference>
<dbReference type="Gene3D" id="3.20.20.70">
    <property type="entry name" value="Aldolase class I"/>
    <property type="match status" value="1"/>
</dbReference>
<evidence type="ECO:0000256" key="8">
    <source>
        <dbReference type="ARBA" id="ARBA00023239"/>
    </source>
</evidence>
<keyword evidence="6" id="KW-0822">Tryptophan biosynthesis</keyword>
<dbReference type="PANTHER" id="PTHR22854:SF2">
    <property type="entry name" value="INDOLE-3-GLYCEROL-PHOSPHATE SYNTHASE"/>
    <property type="match status" value="1"/>
</dbReference>
<evidence type="ECO:0000313" key="12">
    <source>
        <dbReference type="Proteomes" id="UP001167831"/>
    </source>
</evidence>
<evidence type="ECO:0000256" key="6">
    <source>
        <dbReference type="ARBA" id="ARBA00022822"/>
    </source>
</evidence>
<keyword evidence="4" id="KW-0028">Amino-acid biosynthesis</keyword>
<dbReference type="EMBL" id="JAUEIE010000007">
    <property type="protein sequence ID" value="MDN0022942.1"/>
    <property type="molecule type" value="Genomic_DNA"/>
</dbReference>
<dbReference type="InterPro" id="IPR045186">
    <property type="entry name" value="Indole-3-glycerol_P_synth"/>
</dbReference>
<proteinExistence type="predicted"/>
<evidence type="ECO:0000256" key="2">
    <source>
        <dbReference type="ARBA" id="ARBA00004696"/>
    </source>
</evidence>
<dbReference type="GO" id="GO:0004425">
    <property type="term" value="F:indole-3-glycerol-phosphate synthase activity"/>
    <property type="evidence" value="ECO:0007669"/>
    <property type="project" value="UniProtKB-EC"/>
</dbReference>
<sequence>MGDILQDIVACKKEEVRRFRQTLPDREIHAMAVRDMERGDGAERPSMRKAVMDSATGIIAEFKRKSPSAGWINRDARADKVPHDYEHNGAAALSILTDSRFFGGCDGNVGEALASGVTLPVLYKNFIVDEYQLFQARLSGASAVLLIASVLTVDTCRSFARVARGLGLEVLLEMHTARELEHADCDPDMFGVNNRNLGTFVTDVANSFRFVSDLPHGACLVSESGLSDPSVVSLLRDAGYRGFLVGGHFMSSPDPGKALADFISKIKI</sequence>
<dbReference type="EC" id="4.1.1.48" evidence="3"/>
<dbReference type="Proteomes" id="UP001167831">
    <property type="component" value="Unassembled WGS sequence"/>
</dbReference>
<keyword evidence="12" id="KW-1185">Reference proteome</keyword>
<comment type="catalytic activity">
    <reaction evidence="1">
        <text>1-(2-carboxyphenylamino)-1-deoxy-D-ribulose 5-phosphate + H(+) = (1S,2R)-1-C-(indol-3-yl)glycerol 3-phosphate + CO2 + H2O</text>
        <dbReference type="Rhea" id="RHEA:23476"/>
        <dbReference type="ChEBI" id="CHEBI:15377"/>
        <dbReference type="ChEBI" id="CHEBI:15378"/>
        <dbReference type="ChEBI" id="CHEBI:16526"/>
        <dbReference type="ChEBI" id="CHEBI:58613"/>
        <dbReference type="ChEBI" id="CHEBI:58866"/>
        <dbReference type="EC" id="4.1.1.48"/>
    </reaction>
</comment>
<organism evidence="11 13">
    <name type="scientific">Leyella lascolaii</name>
    <dbReference type="NCBI Taxonomy" id="1776379"/>
    <lineage>
        <taxon>Bacteria</taxon>
        <taxon>Pseudomonadati</taxon>
        <taxon>Bacteroidota</taxon>
        <taxon>Bacteroidia</taxon>
        <taxon>Bacteroidales</taxon>
        <taxon>Prevotellaceae</taxon>
        <taxon>Leyella</taxon>
    </lineage>
</organism>
<comment type="caution">
    <text evidence="11">The sequence shown here is derived from an EMBL/GenBank/DDBJ whole genome shotgun (WGS) entry which is preliminary data.</text>
</comment>
<evidence type="ECO:0000256" key="5">
    <source>
        <dbReference type="ARBA" id="ARBA00022793"/>
    </source>
</evidence>
<dbReference type="EMBL" id="JAUEIF010000005">
    <property type="protein sequence ID" value="MDN0025354.1"/>
    <property type="molecule type" value="Genomic_DNA"/>
</dbReference>
<dbReference type="InterPro" id="IPR011060">
    <property type="entry name" value="RibuloseP-bd_barrel"/>
</dbReference>
<evidence type="ECO:0000313" key="11">
    <source>
        <dbReference type="EMBL" id="MDN0025354.1"/>
    </source>
</evidence>
<dbReference type="GO" id="GO:0000162">
    <property type="term" value="P:L-tryptophan biosynthetic process"/>
    <property type="evidence" value="ECO:0007669"/>
    <property type="project" value="UniProtKB-KW"/>
</dbReference>
<dbReference type="InterPro" id="IPR013798">
    <property type="entry name" value="Indole-3-glycerol_P_synth_dom"/>
</dbReference>
<accession>A0AAW7JHP0</accession>
<evidence type="ECO:0000256" key="3">
    <source>
        <dbReference type="ARBA" id="ARBA00012362"/>
    </source>
</evidence>
<reference evidence="11" key="2">
    <citation type="submission" date="2023-08" db="EMBL/GenBank/DDBJ databases">
        <title>Identification and characterization of horizontal gene transfer across gut microbiota members of farm animals based on homology search.</title>
        <authorList>
            <person name="Schwarzerova J."/>
            <person name="Nykrynova M."/>
            <person name="Jureckova K."/>
            <person name="Cejkova D."/>
            <person name="Rychlik I."/>
        </authorList>
    </citation>
    <scope>NUCLEOTIDE SEQUENCE</scope>
    <source>
        <strain evidence="11">ET15</strain>
        <strain evidence="10">ET37</strain>
    </source>
</reference>
<evidence type="ECO:0000256" key="1">
    <source>
        <dbReference type="ARBA" id="ARBA00001633"/>
    </source>
</evidence>
<evidence type="ECO:0000256" key="7">
    <source>
        <dbReference type="ARBA" id="ARBA00023141"/>
    </source>
</evidence>
<evidence type="ECO:0000259" key="9">
    <source>
        <dbReference type="Pfam" id="PF00218"/>
    </source>
</evidence>
<dbReference type="AlphaFoldDB" id="A0AAW7JHP0"/>
<dbReference type="Pfam" id="PF00218">
    <property type="entry name" value="IGPS"/>
    <property type="match status" value="1"/>
</dbReference>
<dbReference type="PROSITE" id="PS00614">
    <property type="entry name" value="IGPS"/>
    <property type="match status" value="1"/>
</dbReference>
<dbReference type="InterPro" id="IPR001468">
    <property type="entry name" value="Indole-3-GlycerolPSynthase_CS"/>
</dbReference>
<dbReference type="CDD" id="cd00331">
    <property type="entry name" value="IGPS"/>
    <property type="match status" value="1"/>
</dbReference>
<evidence type="ECO:0000256" key="4">
    <source>
        <dbReference type="ARBA" id="ARBA00022605"/>
    </source>
</evidence>
<dbReference type="PANTHER" id="PTHR22854">
    <property type="entry name" value="TRYPTOPHAN BIOSYNTHESIS PROTEIN"/>
    <property type="match status" value="1"/>
</dbReference>
<reference evidence="11" key="1">
    <citation type="submission" date="2023-06" db="EMBL/GenBank/DDBJ databases">
        <authorList>
            <person name="Zeman M."/>
            <person name="Kubasova T."/>
            <person name="Jahodarova E."/>
            <person name="Nykrynova M."/>
            <person name="Rychlik I."/>
        </authorList>
    </citation>
    <scope>NUCLEOTIDE SEQUENCE</scope>
    <source>
        <strain evidence="11">ET15</strain>
        <strain evidence="10">ET37</strain>
    </source>
</reference>
<keyword evidence="8 11" id="KW-0456">Lyase</keyword>
<dbReference type="Proteomes" id="UP001168478">
    <property type="component" value="Unassembled WGS sequence"/>
</dbReference>